<dbReference type="RefSeq" id="WP_201634223.1">
    <property type="nucleotide sequence ID" value="NZ_JAEQNB010000002.1"/>
</dbReference>
<accession>A0ABS1J9H3</accession>
<dbReference type="EMBL" id="JAEQNB010000002">
    <property type="protein sequence ID" value="MBL0386918.1"/>
    <property type="molecule type" value="Genomic_DNA"/>
</dbReference>
<evidence type="ECO:0000313" key="1">
    <source>
        <dbReference type="EMBL" id="MBL0386918.1"/>
    </source>
</evidence>
<evidence type="ECO:0000313" key="2">
    <source>
        <dbReference type="Proteomes" id="UP000602284"/>
    </source>
</evidence>
<comment type="caution">
    <text evidence="1">The sequence shown here is derived from an EMBL/GenBank/DDBJ whole genome shotgun (WGS) entry which is preliminary data.</text>
</comment>
<name>A0ABS1J9H3_9BACL</name>
<organism evidence="1 2">
    <name type="scientific">Tumebacillus amylolyticus</name>
    <dbReference type="NCBI Taxonomy" id="2801339"/>
    <lineage>
        <taxon>Bacteria</taxon>
        <taxon>Bacillati</taxon>
        <taxon>Bacillota</taxon>
        <taxon>Bacilli</taxon>
        <taxon>Bacillales</taxon>
        <taxon>Alicyclobacillaceae</taxon>
        <taxon>Tumebacillus</taxon>
    </lineage>
</organism>
<gene>
    <name evidence="1" type="ORF">JJB07_09655</name>
</gene>
<dbReference type="Proteomes" id="UP000602284">
    <property type="component" value="Unassembled WGS sequence"/>
</dbReference>
<keyword evidence="2" id="KW-1185">Reference proteome</keyword>
<sequence>MNKPEDSGYQLKPYLFCDLSYAIPTNSSPKFRMHIAAAIQAYIDKNFTFENMKIVMDKMCIESFSDQVALGRVDFIQDSVVKVVQSVQQELKMVATLTDKVEHMTFLFAYTRLTSSFMSAVTLLKQGFFIEVSAVYRVIYEQICWAYYIFDKDMELIKKTKPASTVGFIKEIHGDYAKLYGMYSEETHINFEVTKNYLKIGENGIGVRMRSGASCEEKTFDLLLLSKMYIEILYTCIDKKLNAPDVDKIEIKQMLVGRLEFIKILLSQYTNEKSSVKMCYSDRI</sequence>
<protein>
    <submittedName>
        <fullName evidence="1">Uncharacterized protein</fullName>
    </submittedName>
</protein>
<reference evidence="1 2" key="1">
    <citation type="submission" date="2021-01" db="EMBL/GenBank/DDBJ databases">
        <title>Tumebacillus sp. strain ITR2 16S ribosomal RNA gene Genome sequencing and assembly.</title>
        <authorList>
            <person name="Kang M."/>
        </authorList>
    </citation>
    <scope>NUCLEOTIDE SEQUENCE [LARGE SCALE GENOMIC DNA]</scope>
    <source>
        <strain evidence="1 2">ITR2</strain>
    </source>
</reference>
<proteinExistence type="predicted"/>